<reference evidence="7" key="1">
    <citation type="submission" date="2018-05" db="EMBL/GenBank/DDBJ databases">
        <authorList>
            <person name="Lanie J.A."/>
            <person name="Ng W.-L."/>
            <person name="Kazmierczak K.M."/>
            <person name="Andrzejewski T.M."/>
            <person name="Davidsen T.M."/>
            <person name="Wayne K.J."/>
            <person name="Tettelin H."/>
            <person name="Glass J.I."/>
            <person name="Rusch D."/>
            <person name="Podicherti R."/>
            <person name="Tsui H.-C.T."/>
            <person name="Winkler M.E."/>
        </authorList>
    </citation>
    <scope>NUCLEOTIDE SEQUENCE</scope>
</reference>
<dbReference type="NCBIfam" id="NF006684">
    <property type="entry name" value="PRK09229.1-5"/>
    <property type="match status" value="1"/>
</dbReference>
<dbReference type="Pfam" id="PF22429">
    <property type="entry name" value="HutF_N"/>
    <property type="match status" value="1"/>
</dbReference>
<protein>
    <submittedName>
        <fullName evidence="7">Uncharacterized protein</fullName>
    </submittedName>
</protein>
<evidence type="ECO:0000256" key="4">
    <source>
        <dbReference type="ARBA" id="ARBA00022833"/>
    </source>
</evidence>
<sequence>MFAVSANLKKSLVLIMYDHIIDLSMQKYGEEMNLFAKLALTPKGWAKNVRVIVDQFGRITTVESGVDPSPEDQHLRNRILLPALSNLHSHSFQRAMAGLTEKRLEKEDSFWSWRKLMYDFLQTLTPEQMEAIAALVFMEMLECGYASVGEFHYVHHQKDGLHYKNIAETSLRIIVAAQEAGIGLTHLPVFYMQGGLNGKKLLHGQLRFSNDLESFLRILEQTQDTLRNVPEDYLLGIAPHSLRAVSPKLLTEIIEAKDSGPVHIHIAEQVREVEEIQEQFGGTPVEWLLENAPVNSRWCLIHATHMTQEETRNLAKSGAVVGLCPITEANLGDGIFDGSSLLLHGGRYGIGSDSNVRISLSEELRLLEYSQRFVLKERNVMTQNSESVGMALYVDALMGGAQALNRKSGFIAPEYWADLLTLDSEALAFCGCSDGEILDRWIFAGDDSLVCDVWSAGRLMVSDGRHIKHN</sequence>
<dbReference type="InterPro" id="IPR051607">
    <property type="entry name" value="Metallo-dep_hydrolases"/>
</dbReference>
<accession>A0A382FQD4</accession>
<feature type="non-terminal residue" evidence="7">
    <location>
        <position position="470"/>
    </location>
</feature>
<evidence type="ECO:0000256" key="1">
    <source>
        <dbReference type="ARBA" id="ARBA00001947"/>
    </source>
</evidence>
<proteinExistence type="predicted"/>
<feature type="non-terminal residue" evidence="7">
    <location>
        <position position="1"/>
    </location>
</feature>
<keyword evidence="3" id="KW-0378">Hydrolase</keyword>
<dbReference type="InterPro" id="IPR032466">
    <property type="entry name" value="Metal_Hydrolase"/>
</dbReference>
<keyword evidence="2" id="KW-0479">Metal-binding</keyword>
<gene>
    <name evidence="7" type="ORF">METZ01_LOCUS218142</name>
</gene>
<dbReference type="AlphaFoldDB" id="A0A382FQD4"/>
<dbReference type="PANTHER" id="PTHR11271">
    <property type="entry name" value="GUANINE DEAMINASE"/>
    <property type="match status" value="1"/>
</dbReference>
<dbReference type="GO" id="GO:0046872">
    <property type="term" value="F:metal ion binding"/>
    <property type="evidence" value="ECO:0007669"/>
    <property type="project" value="UniProtKB-KW"/>
</dbReference>
<dbReference type="GO" id="GO:0005829">
    <property type="term" value="C:cytosol"/>
    <property type="evidence" value="ECO:0007669"/>
    <property type="project" value="TreeGrafter"/>
</dbReference>
<dbReference type="GO" id="GO:0019239">
    <property type="term" value="F:deaminase activity"/>
    <property type="evidence" value="ECO:0007669"/>
    <property type="project" value="TreeGrafter"/>
</dbReference>
<evidence type="ECO:0000313" key="7">
    <source>
        <dbReference type="EMBL" id="SVB65288.1"/>
    </source>
</evidence>
<dbReference type="EMBL" id="UINC01051301">
    <property type="protein sequence ID" value="SVB65288.1"/>
    <property type="molecule type" value="Genomic_DNA"/>
</dbReference>
<dbReference type="InterPro" id="IPR011059">
    <property type="entry name" value="Metal-dep_hydrolase_composite"/>
</dbReference>
<dbReference type="Gene3D" id="3.20.20.140">
    <property type="entry name" value="Metal-dependent hydrolases"/>
    <property type="match status" value="1"/>
</dbReference>
<feature type="domain" description="Formimidoylglutamate deiminase N-terminal" evidence="6">
    <location>
        <begin position="34"/>
        <end position="73"/>
    </location>
</feature>
<feature type="domain" description="Amidohydrolase-related" evidence="5">
    <location>
        <begin position="79"/>
        <end position="458"/>
    </location>
</feature>
<keyword evidence="4" id="KW-0862">Zinc</keyword>
<comment type="cofactor">
    <cofactor evidence="1">
        <name>Zn(2+)</name>
        <dbReference type="ChEBI" id="CHEBI:29105"/>
    </cofactor>
</comment>
<name>A0A382FQD4_9ZZZZ</name>
<dbReference type="InterPro" id="IPR010252">
    <property type="entry name" value="HutF"/>
</dbReference>
<dbReference type="NCBIfam" id="TIGR02022">
    <property type="entry name" value="hutF"/>
    <property type="match status" value="1"/>
</dbReference>
<organism evidence="7">
    <name type="scientific">marine metagenome</name>
    <dbReference type="NCBI Taxonomy" id="408172"/>
    <lineage>
        <taxon>unclassified sequences</taxon>
        <taxon>metagenomes</taxon>
        <taxon>ecological metagenomes</taxon>
    </lineage>
</organism>
<dbReference type="Pfam" id="PF01979">
    <property type="entry name" value="Amidohydro_1"/>
    <property type="match status" value="1"/>
</dbReference>
<dbReference type="InterPro" id="IPR055156">
    <property type="entry name" value="HutF-like_N"/>
</dbReference>
<evidence type="ECO:0000259" key="5">
    <source>
        <dbReference type="Pfam" id="PF01979"/>
    </source>
</evidence>
<evidence type="ECO:0000256" key="3">
    <source>
        <dbReference type="ARBA" id="ARBA00022801"/>
    </source>
</evidence>
<dbReference type="InterPro" id="IPR006680">
    <property type="entry name" value="Amidohydro-rel"/>
</dbReference>
<evidence type="ECO:0000259" key="6">
    <source>
        <dbReference type="Pfam" id="PF22429"/>
    </source>
</evidence>
<dbReference type="Gene3D" id="2.30.40.10">
    <property type="entry name" value="Urease, subunit C, domain 1"/>
    <property type="match status" value="1"/>
</dbReference>
<dbReference type="SUPFAM" id="SSF51338">
    <property type="entry name" value="Composite domain of metallo-dependent hydrolases"/>
    <property type="match status" value="1"/>
</dbReference>
<dbReference type="PANTHER" id="PTHR11271:SF48">
    <property type="entry name" value="AMIDOHYDROLASE-RELATED DOMAIN-CONTAINING PROTEIN"/>
    <property type="match status" value="1"/>
</dbReference>
<evidence type="ECO:0000256" key="2">
    <source>
        <dbReference type="ARBA" id="ARBA00022723"/>
    </source>
</evidence>
<dbReference type="SUPFAM" id="SSF51556">
    <property type="entry name" value="Metallo-dependent hydrolases"/>
    <property type="match status" value="1"/>
</dbReference>